<dbReference type="GO" id="GO:0009617">
    <property type="term" value="P:response to bacterium"/>
    <property type="evidence" value="ECO:0007669"/>
    <property type="project" value="TreeGrafter"/>
</dbReference>
<keyword evidence="12" id="KW-1185">Reference proteome</keyword>
<feature type="domain" description="Ig-like" evidence="10">
    <location>
        <begin position="76"/>
        <end position="154"/>
    </location>
</feature>
<name>A0AAW0NUT0_9GOBI</name>
<sequence>MLKSTNQITLKRCLIQSESSFITFILPPLISASQNLRSSSTKMILKAFSVFLLCSLCETLGNEVVQPRFFQKVKFGETVEIPCHFFIKRRTSVWYKLGTNRRLELLSSTDALYSHTTVTEEFKERFSVKLSQEVSTLKIIDAKWEDAGTYFCGVLSLEEVKFGSGTVVVVEGESRPIQTVLQSPDYIRAKPGDSVTLRCSFNTSLCPQEQTSVSWIQSGTGSSVVSWSSENMDQSCEKRDNTGATTCVHNFTLKHVSSVEDGTYVCVVTACGDTLLGTGTKLEMYESQSSRLSHTTIALVVLSIAFGVTALVLLRLSCKSFTKQTTETVRDSPDDNQAGDSVTYAGIRFGPHGAPCRGTSLGLSFKSVQNTKRDWQPKALLSSTLNRADSAGSTPAWPGPFCVEFACSSLCLCEFPQDALFFPPTNSMERLVVESVRDNMFYQVVVVMLLWSQVETQLQFGFYRKVKLGDTLQVKCEVEKGWKTLVWYKQDIDRRLQKIMVYFKVSERSITEDNRFSVKFSDTSSTLSLSAVTREDAGTYYCGANTLNGIDFSAGTVVVVEEESKSKQSLIQTPDYIRVHPGDSVTIGCSFNTSLCSEEQTSVTWNKKVSASRMDSWNTGTTSARCEKSKGTKETRCVYNLTLSSAEDGTYLCVVTACGRTLLGSGTKIQLETEPQQLSPAVIVLILAIIAFAVTVFLLVRLILKNKNKQMTVRGVFEMMHCSRELPEEDQFQDDDNVTYAQVKTSHRTGPRPEPTQRFTDPHLY</sequence>
<proteinExistence type="predicted"/>
<evidence type="ECO:0000256" key="9">
    <source>
        <dbReference type="SAM" id="Phobius"/>
    </source>
</evidence>
<dbReference type="AlphaFoldDB" id="A0AAW0NUT0"/>
<dbReference type="GO" id="GO:0002376">
    <property type="term" value="P:immune system process"/>
    <property type="evidence" value="ECO:0007669"/>
    <property type="project" value="UniProtKB-KW"/>
</dbReference>
<comment type="caution">
    <text evidence="11">The sequence shown here is derived from an EMBL/GenBank/DDBJ whole genome shotgun (WGS) entry which is preliminary data.</text>
</comment>
<dbReference type="PANTHER" id="PTHR19433">
    <property type="entry name" value="T-CELL RECEPTOR ALPHA CHAIN V REGION-RELATED"/>
    <property type="match status" value="1"/>
</dbReference>
<dbReference type="GO" id="GO:0005886">
    <property type="term" value="C:plasma membrane"/>
    <property type="evidence" value="ECO:0007669"/>
    <property type="project" value="UniProtKB-SubCell"/>
</dbReference>
<dbReference type="SMART" id="SM00406">
    <property type="entry name" value="IGv"/>
    <property type="match status" value="2"/>
</dbReference>
<dbReference type="SUPFAM" id="SSF48726">
    <property type="entry name" value="Immunoglobulin"/>
    <property type="match status" value="4"/>
</dbReference>
<dbReference type="SMART" id="SM00408">
    <property type="entry name" value="IGc2"/>
    <property type="match status" value="2"/>
</dbReference>
<dbReference type="PANTHER" id="PTHR19433:SF133">
    <property type="entry name" value="IMMUNE-TYPE RECEPTOR 5 PRECURSOR-RELATED"/>
    <property type="match status" value="1"/>
</dbReference>
<feature type="domain" description="Ig-like" evidence="10">
    <location>
        <begin position="176"/>
        <end position="283"/>
    </location>
</feature>
<evidence type="ECO:0000256" key="4">
    <source>
        <dbReference type="ARBA" id="ARBA00022859"/>
    </source>
</evidence>
<dbReference type="SMART" id="SM00409">
    <property type="entry name" value="IG"/>
    <property type="match status" value="4"/>
</dbReference>
<evidence type="ECO:0000256" key="8">
    <source>
        <dbReference type="SAM" id="MobiDB-lite"/>
    </source>
</evidence>
<feature type="region of interest" description="Disordered" evidence="8">
    <location>
        <begin position="742"/>
        <end position="765"/>
    </location>
</feature>
<evidence type="ECO:0000256" key="5">
    <source>
        <dbReference type="ARBA" id="ARBA00023136"/>
    </source>
</evidence>
<evidence type="ECO:0000313" key="11">
    <source>
        <dbReference type="EMBL" id="KAK7904656.1"/>
    </source>
</evidence>
<evidence type="ECO:0000256" key="6">
    <source>
        <dbReference type="ARBA" id="ARBA00023157"/>
    </source>
</evidence>
<accession>A0AAW0NUT0</accession>
<dbReference type="EMBL" id="JBBPFD010000012">
    <property type="protein sequence ID" value="KAK7904656.1"/>
    <property type="molecule type" value="Genomic_DNA"/>
</dbReference>
<dbReference type="InterPro" id="IPR052051">
    <property type="entry name" value="TCR_complex_component"/>
</dbReference>
<keyword evidence="5 9" id="KW-0472">Membrane</keyword>
<keyword evidence="9" id="KW-1133">Transmembrane helix</keyword>
<keyword evidence="2" id="KW-1003">Cell membrane</keyword>
<dbReference type="CDD" id="cd00099">
    <property type="entry name" value="IgV"/>
    <property type="match status" value="1"/>
</dbReference>
<dbReference type="PROSITE" id="PS50835">
    <property type="entry name" value="IG_LIKE"/>
    <property type="match status" value="4"/>
</dbReference>
<gene>
    <name evidence="11" type="ORF">WMY93_017263</name>
</gene>
<feature type="domain" description="Ig-like" evidence="10">
    <location>
        <begin position="469"/>
        <end position="553"/>
    </location>
</feature>
<dbReference type="InterPro" id="IPR013783">
    <property type="entry name" value="Ig-like_fold"/>
</dbReference>
<evidence type="ECO:0000256" key="2">
    <source>
        <dbReference type="ARBA" id="ARBA00022475"/>
    </source>
</evidence>
<dbReference type="InterPro" id="IPR013106">
    <property type="entry name" value="Ig_V-set"/>
</dbReference>
<comment type="subcellular location">
    <subcellularLocation>
        <location evidence="1">Cell membrane</location>
    </subcellularLocation>
</comment>
<organism evidence="11 12">
    <name type="scientific">Mugilogobius chulae</name>
    <name type="common">yellowstripe goby</name>
    <dbReference type="NCBI Taxonomy" id="88201"/>
    <lineage>
        <taxon>Eukaryota</taxon>
        <taxon>Metazoa</taxon>
        <taxon>Chordata</taxon>
        <taxon>Craniata</taxon>
        <taxon>Vertebrata</taxon>
        <taxon>Euteleostomi</taxon>
        <taxon>Actinopterygii</taxon>
        <taxon>Neopterygii</taxon>
        <taxon>Teleostei</taxon>
        <taxon>Neoteleostei</taxon>
        <taxon>Acanthomorphata</taxon>
        <taxon>Gobiaria</taxon>
        <taxon>Gobiiformes</taxon>
        <taxon>Gobioidei</taxon>
        <taxon>Gobiidae</taxon>
        <taxon>Gobionellinae</taxon>
        <taxon>Mugilogobius</taxon>
    </lineage>
</organism>
<keyword evidence="7" id="KW-0325">Glycoprotein</keyword>
<feature type="domain" description="Ig-like" evidence="10">
    <location>
        <begin position="568"/>
        <end position="670"/>
    </location>
</feature>
<evidence type="ECO:0000259" key="10">
    <source>
        <dbReference type="PROSITE" id="PS50835"/>
    </source>
</evidence>
<keyword evidence="4" id="KW-0391">Immunity</keyword>
<feature type="transmembrane region" description="Helical" evidence="9">
    <location>
        <begin position="681"/>
        <end position="704"/>
    </location>
</feature>
<evidence type="ECO:0000256" key="3">
    <source>
        <dbReference type="ARBA" id="ARBA00022729"/>
    </source>
</evidence>
<keyword evidence="3" id="KW-0732">Signal</keyword>
<evidence type="ECO:0000256" key="7">
    <source>
        <dbReference type="ARBA" id="ARBA00023180"/>
    </source>
</evidence>
<protein>
    <recommendedName>
        <fullName evidence="10">Ig-like domain-containing protein</fullName>
    </recommendedName>
</protein>
<dbReference type="InterPro" id="IPR007110">
    <property type="entry name" value="Ig-like_dom"/>
</dbReference>
<evidence type="ECO:0000313" key="12">
    <source>
        <dbReference type="Proteomes" id="UP001460270"/>
    </source>
</evidence>
<evidence type="ECO:0000256" key="1">
    <source>
        <dbReference type="ARBA" id="ARBA00004236"/>
    </source>
</evidence>
<dbReference type="Gene3D" id="2.60.40.10">
    <property type="entry name" value="Immunoglobulins"/>
    <property type="match status" value="4"/>
</dbReference>
<reference evidence="12" key="1">
    <citation type="submission" date="2024-04" db="EMBL/GenBank/DDBJ databases">
        <title>Salinicola lusitanus LLJ914,a marine bacterium isolated from the Okinawa Trough.</title>
        <authorList>
            <person name="Li J."/>
        </authorList>
    </citation>
    <scope>NUCLEOTIDE SEQUENCE [LARGE SCALE GENOMIC DNA]</scope>
</reference>
<dbReference type="InterPro" id="IPR003598">
    <property type="entry name" value="Ig_sub2"/>
</dbReference>
<keyword evidence="6" id="KW-1015">Disulfide bond</keyword>
<dbReference type="Proteomes" id="UP001460270">
    <property type="component" value="Unassembled WGS sequence"/>
</dbReference>
<dbReference type="InterPro" id="IPR036179">
    <property type="entry name" value="Ig-like_dom_sf"/>
</dbReference>
<keyword evidence="9" id="KW-0812">Transmembrane</keyword>
<dbReference type="Pfam" id="PF07686">
    <property type="entry name" value="V-set"/>
    <property type="match status" value="3"/>
</dbReference>
<dbReference type="InterPro" id="IPR003599">
    <property type="entry name" value="Ig_sub"/>
</dbReference>